<feature type="region of interest" description="Disordered" evidence="1">
    <location>
        <begin position="203"/>
        <end position="225"/>
    </location>
</feature>
<dbReference type="AlphaFoldDB" id="A0A0E0EC24"/>
<feature type="compositionally biased region" description="Basic and acidic residues" evidence="1">
    <location>
        <begin position="139"/>
        <end position="165"/>
    </location>
</feature>
<protein>
    <submittedName>
        <fullName evidence="2">Uncharacterized protein</fullName>
    </submittedName>
</protein>
<proteinExistence type="predicted"/>
<evidence type="ECO:0000256" key="1">
    <source>
        <dbReference type="SAM" id="MobiDB-lite"/>
    </source>
</evidence>
<feature type="compositionally biased region" description="Basic residues" evidence="1">
    <location>
        <begin position="12"/>
        <end position="26"/>
    </location>
</feature>
<dbReference type="HOGENOM" id="CLU_1231588_0_0_1"/>
<evidence type="ECO:0000313" key="2">
    <source>
        <dbReference type="EnsemblPlants" id="OMERI07G13130.1"/>
    </source>
</evidence>
<feature type="compositionally biased region" description="Basic and acidic residues" evidence="1">
    <location>
        <begin position="1"/>
        <end position="10"/>
    </location>
</feature>
<reference evidence="2" key="2">
    <citation type="submission" date="2018-05" db="EMBL/GenBank/DDBJ databases">
        <title>OmerRS3 (Oryza meridionalis Reference Sequence Version 3).</title>
        <authorList>
            <person name="Zhang J."/>
            <person name="Kudrna D."/>
            <person name="Lee S."/>
            <person name="Talag J."/>
            <person name="Welchert J."/>
            <person name="Wing R.A."/>
        </authorList>
    </citation>
    <scope>NUCLEOTIDE SEQUENCE [LARGE SCALE GENOMIC DNA]</scope>
    <source>
        <strain evidence="2">cv. OR44</strain>
    </source>
</reference>
<dbReference type="Proteomes" id="UP000008021">
    <property type="component" value="Chromosome 7"/>
</dbReference>
<sequence length="225" mass="23228">MKDEKGEGRTRAQGRRCRGKAGRRRRPDPPARRAAAGGVTMGGGGDDGITNGGGGGRAEGGDAGRADVAASPSVSSGVKHGRRDGPSLDGSVRGRGSGGAPMRTHRQRLRDARRDGKRRHRAHKHGGGDGEGGAAGAAEHGRVEVGNHKGEKEEERTGGGKERAGDGGGWRADAWLGVVHGRCEVAWRRLGRVLGRATVPWCGSGGRTKAARRHGREAAQSKGAA</sequence>
<reference evidence="2" key="1">
    <citation type="submission" date="2015-04" db="UniProtKB">
        <authorList>
            <consortium name="EnsemblPlants"/>
        </authorList>
    </citation>
    <scope>IDENTIFICATION</scope>
</reference>
<organism evidence="2">
    <name type="scientific">Oryza meridionalis</name>
    <dbReference type="NCBI Taxonomy" id="40149"/>
    <lineage>
        <taxon>Eukaryota</taxon>
        <taxon>Viridiplantae</taxon>
        <taxon>Streptophyta</taxon>
        <taxon>Embryophyta</taxon>
        <taxon>Tracheophyta</taxon>
        <taxon>Spermatophyta</taxon>
        <taxon>Magnoliopsida</taxon>
        <taxon>Liliopsida</taxon>
        <taxon>Poales</taxon>
        <taxon>Poaceae</taxon>
        <taxon>BOP clade</taxon>
        <taxon>Oryzoideae</taxon>
        <taxon>Oryzeae</taxon>
        <taxon>Oryzinae</taxon>
        <taxon>Oryza</taxon>
    </lineage>
</organism>
<accession>A0A0E0EC24</accession>
<dbReference type="Gramene" id="OMERI07G13130.1">
    <property type="protein sequence ID" value="OMERI07G13130.1"/>
    <property type="gene ID" value="OMERI07G13130"/>
</dbReference>
<keyword evidence="3" id="KW-1185">Reference proteome</keyword>
<feature type="compositionally biased region" description="Basic residues" evidence="1">
    <location>
        <begin position="115"/>
        <end position="125"/>
    </location>
</feature>
<name>A0A0E0EC24_9ORYZ</name>
<feature type="region of interest" description="Disordered" evidence="1">
    <location>
        <begin position="1"/>
        <end position="172"/>
    </location>
</feature>
<dbReference type="EnsemblPlants" id="OMERI07G13130.1">
    <property type="protein sequence ID" value="OMERI07G13130.1"/>
    <property type="gene ID" value="OMERI07G13130"/>
</dbReference>
<feature type="compositionally biased region" description="Gly residues" evidence="1">
    <location>
        <begin position="39"/>
        <end position="58"/>
    </location>
</feature>
<evidence type="ECO:0000313" key="3">
    <source>
        <dbReference type="Proteomes" id="UP000008021"/>
    </source>
</evidence>